<keyword evidence="2" id="KW-1185">Reference proteome</keyword>
<dbReference type="Proteomes" id="UP001500383">
    <property type="component" value="Unassembled WGS sequence"/>
</dbReference>
<accession>A0ABN2I6S7</accession>
<dbReference type="EMBL" id="BAAAQG010000003">
    <property type="protein sequence ID" value="GAA1699258.1"/>
    <property type="molecule type" value="Genomic_DNA"/>
</dbReference>
<evidence type="ECO:0000313" key="1">
    <source>
        <dbReference type="EMBL" id="GAA1699258.1"/>
    </source>
</evidence>
<evidence type="ECO:0000313" key="2">
    <source>
        <dbReference type="Proteomes" id="UP001500383"/>
    </source>
</evidence>
<dbReference type="InterPro" id="IPR036390">
    <property type="entry name" value="WH_DNA-bd_sf"/>
</dbReference>
<proteinExistence type="predicted"/>
<organism evidence="1 2">
    <name type="scientific">Dietzia cercidiphylli</name>
    <dbReference type="NCBI Taxonomy" id="498199"/>
    <lineage>
        <taxon>Bacteria</taxon>
        <taxon>Bacillati</taxon>
        <taxon>Actinomycetota</taxon>
        <taxon>Actinomycetes</taxon>
        <taxon>Mycobacteriales</taxon>
        <taxon>Dietziaceae</taxon>
        <taxon>Dietzia</taxon>
    </lineage>
</organism>
<dbReference type="RefSeq" id="WP_241730735.1">
    <property type="nucleotide sequence ID" value="NZ_BAAAQG010000003.1"/>
</dbReference>
<dbReference type="SUPFAM" id="SSF46785">
    <property type="entry name" value="Winged helix' DNA-binding domain"/>
    <property type="match status" value="1"/>
</dbReference>
<comment type="caution">
    <text evidence="1">The sequence shown here is derived from an EMBL/GenBank/DDBJ whole genome shotgun (WGS) entry which is preliminary data.</text>
</comment>
<evidence type="ECO:0008006" key="3">
    <source>
        <dbReference type="Google" id="ProtNLM"/>
    </source>
</evidence>
<reference evidence="1 2" key="1">
    <citation type="journal article" date="2019" name="Int. J. Syst. Evol. Microbiol.">
        <title>The Global Catalogue of Microorganisms (GCM) 10K type strain sequencing project: providing services to taxonomists for standard genome sequencing and annotation.</title>
        <authorList>
            <consortium name="The Broad Institute Genomics Platform"/>
            <consortium name="The Broad Institute Genome Sequencing Center for Infectious Disease"/>
            <person name="Wu L."/>
            <person name="Ma J."/>
        </authorList>
    </citation>
    <scope>NUCLEOTIDE SEQUENCE [LARGE SCALE GENOMIC DNA]</scope>
    <source>
        <strain evidence="1 2">JCM 16002</strain>
    </source>
</reference>
<name>A0ABN2I6S7_9ACTN</name>
<gene>
    <name evidence="1" type="ORF">GCM10009831_04410</name>
</gene>
<sequence length="365" mass="39582">MAVGNSLGSRPLSETELFDSAAEALRARVPAEWEIDVGQAATTSSLGGADSLMNVVAPDGSVASFCVTVKNAVVARDIPSLREKCGESMAQVPGSACLVVTRYLAPADRVRLDDAGISYIDATGNMKVWSSSPAFFLSDRGADSDPWRGPGRPRGTLKGEPAAKVVRALVDIAGPWRVRELADISRASVGSVYRVMQFLEEQELAERLPDRRFLVPDWVALLRRWSDDYQLLRTNTVTRWIAPRGLSDLLDTVREDKEGDYAVTGSVAAAAWAAYAPARSAMVYVRNAERAAANWGLRETEAGANVLLIEPAYPVVMERAMAALEGLTVVRPAQVAVDLMTGPGRAPAEANELIEWMRAHEQSWR</sequence>
<protein>
    <recommendedName>
        <fullName evidence="3">HTH iclR-type domain-containing protein</fullName>
    </recommendedName>
</protein>